<sequence length="69" mass="7738">MHLTAYIESCCDQPRSTNPPLVVVGDAVIFVRGRTLARAVPTRANPYTCEGLRDSWANARYRPTNCEQK</sequence>
<evidence type="ECO:0000313" key="1">
    <source>
        <dbReference type="EMBL" id="SAK67429.1"/>
    </source>
</evidence>
<protein>
    <submittedName>
        <fullName evidence="1">Uncharacterized protein</fullName>
    </submittedName>
</protein>
<dbReference type="Proteomes" id="UP000054870">
    <property type="component" value="Unassembled WGS sequence"/>
</dbReference>
<reference evidence="1" key="1">
    <citation type="submission" date="2016-01" db="EMBL/GenBank/DDBJ databases">
        <authorList>
            <person name="Peeters C."/>
        </authorList>
    </citation>
    <scope>NUCLEOTIDE SEQUENCE [LARGE SCALE GENOMIC DNA]</scope>
    <source>
        <strain evidence="1">LMG 29318</strain>
    </source>
</reference>
<name>A0A158BBM0_9BURK</name>
<dbReference type="EMBL" id="FCOF02000013">
    <property type="protein sequence ID" value="SAK67429.1"/>
    <property type="molecule type" value="Genomic_DNA"/>
</dbReference>
<organism evidence="1 2">
    <name type="scientific">Caballeronia catudaia</name>
    <dbReference type="NCBI Taxonomy" id="1777136"/>
    <lineage>
        <taxon>Bacteria</taxon>
        <taxon>Pseudomonadati</taxon>
        <taxon>Pseudomonadota</taxon>
        <taxon>Betaproteobacteria</taxon>
        <taxon>Burkholderiales</taxon>
        <taxon>Burkholderiaceae</taxon>
        <taxon>Caballeronia</taxon>
    </lineage>
</organism>
<proteinExistence type="predicted"/>
<comment type="caution">
    <text evidence="1">The sequence shown here is derived from an EMBL/GenBank/DDBJ whole genome shotgun (WGS) entry which is preliminary data.</text>
</comment>
<dbReference type="AlphaFoldDB" id="A0A158BBM0"/>
<gene>
    <name evidence="1" type="ORF">AWB75_03222</name>
</gene>
<evidence type="ECO:0000313" key="2">
    <source>
        <dbReference type="Proteomes" id="UP000054870"/>
    </source>
</evidence>
<accession>A0A158BBM0</accession>
<keyword evidence="2" id="KW-1185">Reference proteome</keyword>